<dbReference type="PROSITE" id="PS51257">
    <property type="entry name" value="PROKAR_LIPOPROTEIN"/>
    <property type="match status" value="1"/>
</dbReference>
<organism evidence="2 3">
    <name type="scientific">Pelosinus baikalensis</name>
    <dbReference type="NCBI Taxonomy" id="2892015"/>
    <lineage>
        <taxon>Bacteria</taxon>
        <taxon>Bacillati</taxon>
        <taxon>Bacillota</taxon>
        <taxon>Negativicutes</taxon>
        <taxon>Selenomonadales</taxon>
        <taxon>Sporomusaceae</taxon>
        <taxon>Pelosinus</taxon>
    </lineage>
</organism>
<gene>
    <name evidence="2" type="ORF">LMF89_24660</name>
</gene>
<dbReference type="EMBL" id="JAJHJB010000075">
    <property type="protein sequence ID" value="MCC5468531.1"/>
    <property type="molecule type" value="Genomic_DNA"/>
</dbReference>
<protein>
    <submittedName>
        <fullName evidence="2">Uncharacterized protein</fullName>
    </submittedName>
</protein>
<dbReference type="Proteomes" id="UP001165492">
    <property type="component" value="Unassembled WGS sequence"/>
</dbReference>
<dbReference type="RefSeq" id="WP_229537419.1">
    <property type="nucleotide sequence ID" value="NZ_JAJHJB010000075.1"/>
</dbReference>
<reference evidence="2" key="1">
    <citation type="submission" date="2021-11" db="EMBL/GenBank/DDBJ databases">
        <title>Description of a new species Pelosinus isolated from the bottom sediments of Lake Baikal.</title>
        <authorList>
            <person name="Zakharyuk A."/>
        </authorList>
    </citation>
    <scope>NUCLEOTIDE SEQUENCE</scope>
    <source>
        <strain evidence="2">Bkl1</strain>
    </source>
</reference>
<accession>A0ABS8HZF6</accession>
<proteinExistence type="predicted"/>
<feature type="signal peptide" evidence="1">
    <location>
        <begin position="1"/>
        <end position="21"/>
    </location>
</feature>
<dbReference type="SUPFAM" id="SSF53850">
    <property type="entry name" value="Periplasmic binding protein-like II"/>
    <property type="match status" value="1"/>
</dbReference>
<name>A0ABS8HZF6_9FIRM</name>
<evidence type="ECO:0000313" key="3">
    <source>
        <dbReference type="Proteomes" id="UP001165492"/>
    </source>
</evidence>
<keyword evidence="3" id="KW-1185">Reference proteome</keyword>
<sequence>MKKTIAFLLLALLSVSILVTGCGSKPTAAPQSETEAKEVNVYTARHYPGIDDGIYKAFTDKTGIKVNIIKASGEELIQRIKTEGAN</sequence>
<evidence type="ECO:0000313" key="2">
    <source>
        <dbReference type="EMBL" id="MCC5468531.1"/>
    </source>
</evidence>
<evidence type="ECO:0000256" key="1">
    <source>
        <dbReference type="SAM" id="SignalP"/>
    </source>
</evidence>
<dbReference type="Gene3D" id="3.40.190.10">
    <property type="entry name" value="Periplasmic binding protein-like II"/>
    <property type="match status" value="1"/>
</dbReference>
<feature type="chain" id="PRO_5045365373" evidence="1">
    <location>
        <begin position="22"/>
        <end position="86"/>
    </location>
</feature>
<keyword evidence="1" id="KW-0732">Signal</keyword>
<comment type="caution">
    <text evidence="2">The sequence shown here is derived from an EMBL/GenBank/DDBJ whole genome shotgun (WGS) entry which is preliminary data.</text>
</comment>